<evidence type="ECO:0000313" key="5">
    <source>
        <dbReference type="Proteomes" id="UP000249396"/>
    </source>
</evidence>
<evidence type="ECO:0000256" key="1">
    <source>
        <dbReference type="SAM" id="Coils"/>
    </source>
</evidence>
<sequence>MANEAETPKSSPFKFLDPYGPDDIEMFFGRDEDVAKLYTKLYASPITVLYGESGAGKTSLIQCGLRKRIPLYDMLFVFVRVANNPESALRLALFKAAPQIPDDGLDLGDYLRLVIRRSRQTVLLVFDQFEEFLLFQRDKNIRHRFATQLDGWLEEGLNLRLLFAIRQEFLAQLTDLEKDLPGLYDNRLWLRRMDPEQAKEAITGPCQKAGVGIDDGLVRSLLDALNSNGQGIDLPTLQVVLDRLYRQALANSDSTPVLSEKAYQDLGQIHSILSQFLDERIAELGKQGEVAMQLLKTLVTPEATRRSATQQDIARWLDRHFQMQVSEDSLRDLLDTLVNMRILREDPDRHCFELRHDTLAPHIRSWMSKAEQDVEFFRESLRYRFRGYQRNKSRLLDAKFIDDLTPHEDRLSLDEDLAKFVQASKDEIQAEKERLRKQSQKQRTILGAIGCSFLLLALFFIAQWWLAEARKGFAEDSSKMAKHGIEDLFNLIIEETQTSKPGQLSKPGMGNLRKKLLKIVIVFYSDNADPPKDDINSRTELAGNLFKAGDIEQKLDDNNGAIDYYQKAKNLYIDLSRNPSGNSEYTKNIAKCLTKLGILQYNSQHTTEALSYFNNALDIENKLPQEFQKKPESQIILSDIHSYLGFIQHNSHDWEKSRISLQEAIEIKKSLIDKHLSDEADQQNNLVYLYDQMGDLQRESKASSRNIQDDHWPNRNWIPTPEQISIFDFEKSFKSNAEYYYNKAITIGEKLVDKHPKEPNYQYNLALSYNDLGESQLENAKQADAQGSFKKVAETYKRLAEEHPERHSFFQNSVDAESKLAWVELLNRNFKAAISTANYAQGLDHERIEIPARLAHGLLFDGQNEAAWAIYKEYKDAKLDNGQTFANIVLDDFKKLRNNGIINSEMAQIERFFQDSAPKGTP</sequence>
<dbReference type="EMBL" id="QJPH01000220">
    <property type="protein sequence ID" value="PZN82422.1"/>
    <property type="molecule type" value="Genomic_DNA"/>
</dbReference>
<evidence type="ECO:0000256" key="2">
    <source>
        <dbReference type="SAM" id="Phobius"/>
    </source>
</evidence>
<keyword evidence="2" id="KW-0812">Transmembrane</keyword>
<feature type="transmembrane region" description="Helical" evidence="2">
    <location>
        <begin position="444"/>
        <end position="466"/>
    </location>
</feature>
<dbReference type="PANTHER" id="PTHR19959">
    <property type="entry name" value="KINESIN LIGHT CHAIN"/>
    <property type="match status" value="1"/>
</dbReference>
<keyword evidence="2" id="KW-1133">Transmembrane helix</keyword>
<protein>
    <recommendedName>
        <fullName evidence="3">Novel STAND NTPase 1 domain-containing protein</fullName>
    </recommendedName>
</protein>
<keyword evidence="2" id="KW-0472">Membrane</keyword>
<keyword evidence="1" id="KW-0175">Coiled coil</keyword>
<dbReference type="InterPro" id="IPR019734">
    <property type="entry name" value="TPR_rpt"/>
</dbReference>
<dbReference type="Proteomes" id="UP000249396">
    <property type="component" value="Unassembled WGS sequence"/>
</dbReference>
<name>A0A2W4REZ8_9GAMM</name>
<feature type="coiled-coil region" evidence="1">
    <location>
        <begin position="418"/>
        <end position="445"/>
    </location>
</feature>
<comment type="caution">
    <text evidence="4">The sequence shown here is derived from an EMBL/GenBank/DDBJ whole genome shotgun (WGS) entry which is preliminary data.</text>
</comment>
<dbReference type="SUPFAM" id="SSF48452">
    <property type="entry name" value="TPR-like"/>
    <property type="match status" value="1"/>
</dbReference>
<accession>A0A2W4REZ8</accession>
<feature type="domain" description="Novel STAND NTPase 1" evidence="3">
    <location>
        <begin position="12"/>
        <end position="392"/>
    </location>
</feature>
<evidence type="ECO:0000259" key="3">
    <source>
        <dbReference type="Pfam" id="PF20703"/>
    </source>
</evidence>
<gene>
    <name evidence="4" type="ORF">DM484_06390</name>
</gene>
<dbReference type="InterPro" id="IPR027417">
    <property type="entry name" value="P-loop_NTPase"/>
</dbReference>
<dbReference type="Gene3D" id="1.25.40.10">
    <property type="entry name" value="Tetratricopeptide repeat domain"/>
    <property type="match status" value="2"/>
</dbReference>
<evidence type="ECO:0000313" key="4">
    <source>
        <dbReference type="EMBL" id="PZN82422.1"/>
    </source>
</evidence>
<dbReference type="Pfam" id="PF20703">
    <property type="entry name" value="nSTAND1"/>
    <property type="match status" value="1"/>
</dbReference>
<dbReference type="SUPFAM" id="SSF52540">
    <property type="entry name" value="P-loop containing nucleoside triphosphate hydrolases"/>
    <property type="match status" value="1"/>
</dbReference>
<dbReference type="InterPro" id="IPR049052">
    <property type="entry name" value="nSTAND1"/>
</dbReference>
<proteinExistence type="predicted"/>
<dbReference type="AlphaFoldDB" id="A0A2W4REZ8"/>
<dbReference type="PANTHER" id="PTHR19959:SF119">
    <property type="entry name" value="FUNGAL LIPASE-LIKE DOMAIN-CONTAINING PROTEIN"/>
    <property type="match status" value="1"/>
</dbReference>
<dbReference type="Gene3D" id="3.40.50.300">
    <property type="entry name" value="P-loop containing nucleotide triphosphate hydrolases"/>
    <property type="match status" value="1"/>
</dbReference>
<dbReference type="SMART" id="SM00028">
    <property type="entry name" value="TPR"/>
    <property type="match status" value="5"/>
</dbReference>
<dbReference type="InterPro" id="IPR011990">
    <property type="entry name" value="TPR-like_helical_dom_sf"/>
</dbReference>
<reference evidence="4 5" key="1">
    <citation type="journal article" date="2018" name="Aquat. Microb. Ecol.">
        <title>Gammaproteobacterial methanotrophs dominate.</title>
        <authorList>
            <person name="Rissanen A.J."/>
            <person name="Saarenheimo J."/>
            <person name="Tiirola M."/>
            <person name="Peura S."/>
            <person name="Aalto S.L."/>
            <person name="Karvinen A."/>
            <person name="Nykanen H."/>
        </authorList>
    </citation>
    <scope>NUCLEOTIDE SEQUENCE [LARGE SCALE GENOMIC DNA]</scope>
    <source>
        <strain evidence="4">AMbin10</strain>
    </source>
</reference>
<organism evidence="4 5">
    <name type="scientific">Candidatus Methylumidiphilus alinenensis</name>
    <dbReference type="NCBI Taxonomy" id="2202197"/>
    <lineage>
        <taxon>Bacteria</taxon>
        <taxon>Pseudomonadati</taxon>
        <taxon>Pseudomonadota</taxon>
        <taxon>Gammaproteobacteria</taxon>
        <taxon>Methylococcales</taxon>
        <taxon>Candidatus Methylumidiphilus</taxon>
    </lineage>
</organism>